<dbReference type="Proteomes" id="UP000480178">
    <property type="component" value="Chromosome"/>
</dbReference>
<sequence length="198" mass="22670">MKMYTRVLPALLLVLAVVYFFIYKQMPEYSLHQIKKAAEQHDQEKFEKFVDVHALSESLAIQFISYSSADRSEELVDPALKRSVSVASSTELNRTFQEIVADYVQNGKYSNDAELGGQTGETSPGVMLMQLQDYIVSKLEFDGFRTIDKQDGFADVTADFYMPQKNISLGLRMKMADKGKHWQIVEIENLSEFLKQMQ</sequence>
<keyword evidence="2" id="KW-1185">Reference proteome</keyword>
<evidence type="ECO:0000313" key="2">
    <source>
        <dbReference type="Proteomes" id="UP000480178"/>
    </source>
</evidence>
<name>A0A6C0GS89_9BACT</name>
<dbReference type="InterPro" id="IPR021330">
    <property type="entry name" value="DUF2939"/>
</dbReference>
<organism evidence="1 2">
    <name type="scientific">Rhodocytophaga rosea</name>
    <dbReference type="NCBI Taxonomy" id="2704465"/>
    <lineage>
        <taxon>Bacteria</taxon>
        <taxon>Pseudomonadati</taxon>
        <taxon>Bacteroidota</taxon>
        <taxon>Cytophagia</taxon>
        <taxon>Cytophagales</taxon>
        <taxon>Rhodocytophagaceae</taxon>
        <taxon>Rhodocytophaga</taxon>
    </lineage>
</organism>
<reference evidence="1 2" key="1">
    <citation type="submission" date="2020-01" db="EMBL/GenBank/DDBJ databases">
        <authorList>
            <person name="Kim M.K."/>
        </authorList>
    </citation>
    <scope>NUCLEOTIDE SEQUENCE [LARGE SCALE GENOMIC DNA]</scope>
    <source>
        <strain evidence="1 2">172606-1</strain>
    </source>
</reference>
<dbReference type="Pfam" id="PF11159">
    <property type="entry name" value="DUF2939"/>
    <property type="match status" value="1"/>
</dbReference>
<gene>
    <name evidence="1" type="ORF">GXP67_31905</name>
</gene>
<evidence type="ECO:0000313" key="1">
    <source>
        <dbReference type="EMBL" id="QHT70926.1"/>
    </source>
</evidence>
<accession>A0A6C0GS89</accession>
<dbReference type="EMBL" id="CP048222">
    <property type="protein sequence ID" value="QHT70926.1"/>
    <property type="molecule type" value="Genomic_DNA"/>
</dbReference>
<dbReference type="AlphaFoldDB" id="A0A6C0GS89"/>
<dbReference type="KEGG" id="rhoz:GXP67_31905"/>
<protein>
    <submittedName>
        <fullName evidence="1">DUF2939 domain-containing protein</fullName>
    </submittedName>
</protein>
<proteinExistence type="predicted"/>
<dbReference type="RefSeq" id="WP_162446870.1">
    <property type="nucleotide sequence ID" value="NZ_CP048222.1"/>
</dbReference>